<dbReference type="PANTHER" id="PTHR34069:SF3">
    <property type="entry name" value="ACYL-COA:ACYL-COA ALKYLTRANSFERASE"/>
    <property type="match status" value="1"/>
</dbReference>
<dbReference type="InterPro" id="IPR016039">
    <property type="entry name" value="Thiolase-like"/>
</dbReference>
<feature type="domain" description="Beta-ketoacyl-[acyl-carrier-protein] synthase III N-terminal" evidence="1">
    <location>
        <begin position="174"/>
        <end position="243"/>
    </location>
</feature>
<evidence type="ECO:0000259" key="1">
    <source>
        <dbReference type="Pfam" id="PF08545"/>
    </source>
</evidence>
<dbReference type="EMBL" id="ADVG01000003">
    <property type="protein sequence ID" value="EFH84312.1"/>
    <property type="molecule type" value="Genomic_DNA"/>
</dbReference>
<dbReference type="InterPro" id="IPR013751">
    <property type="entry name" value="ACP_syn_III_N"/>
</dbReference>
<protein>
    <submittedName>
        <fullName evidence="2">3-Oxoacyl-(Acyl-carrier-protein (ACP)) synthase III domain protein</fullName>
    </submittedName>
</protein>
<dbReference type="SUPFAM" id="SSF53901">
    <property type="entry name" value="Thiolase-like"/>
    <property type="match status" value="1"/>
</dbReference>
<dbReference type="Proteomes" id="UP000004508">
    <property type="component" value="Unassembled WGS sequence"/>
</dbReference>
<dbReference type="Gene3D" id="3.40.47.10">
    <property type="match status" value="1"/>
</dbReference>
<dbReference type="AlphaFoldDB" id="D6TVS9"/>
<dbReference type="PANTHER" id="PTHR34069">
    <property type="entry name" value="3-OXOACYL-[ACYL-CARRIER-PROTEIN] SYNTHASE 3"/>
    <property type="match status" value="1"/>
</dbReference>
<gene>
    <name evidence="2" type="ORF">Krac_5340</name>
</gene>
<keyword evidence="3" id="KW-1185">Reference proteome</keyword>
<dbReference type="GO" id="GO:0006633">
    <property type="term" value="P:fatty acid biosynthetic process"/>
    <property type="evidence" value="ECO:0007669"/>
    <property type="project" value="InterPro"/>
</dbReference>
<comment type="caution">
    <text evidence="2">The sequence shown here is derived from an EMBL/GenBank/DDBJ whole genome shotgun (WGS) entry which is preliminary data.</text>
</comment>
<reference evidence="2 3" key="1">
    <citation type="journal article" date="2011" name="Stand. Genomic Sci.">
        <title>Non-contiguous finished genome sequence and contextual data of the filamentous soil bacterium Ktedonobacter racemifer type strain (SOSP1-21).</title>
        <authorList>
            <person name="Chang Y.J."/>
            <person name="Land M."/>
            <person name="Hauser L."/>
            <person name="Chertkov O."/>
            <person name="Del Rio T.G."/>
            <person name="Nolan M."/>
            <person name="Copeland A."/>
            <person name="Tice H."/>
            <person name="Cheng J.F."/>
            <person name="Lucas S."/>
            <person name="Han C."/>
            <person name="Goodwin L."/>
            <person name="Pitluck S."/>
            <person name="Ivanova N."/>
            <person name="Ovchinikova G."/>
            <person name="Pati A."/>
            <person name="Chen A."/>
            <person name="Palaniappan K."/>
            <person name="Mavromatis K."/>
            <person name="Liolios K."/>
            <person name="Brettin T."/>
            <person name="Fiebig A."/>
            <person name="Rohde M."/>
            <person name="Abt B."/>
            <person name="Goker M."/>
            <person name="Detter J.C."/>
            <person name="Woyke T."/>
            <person name="Bristow J."/>
            <person name="Eisen J.A."/>
            <person name="Markowitz V."/>
            <person name="Hugenholtz P."/>
            <person name="Kyrpides N.C."/>
            <person name="Klenk H.P."/>
            <person name="Lapidus A."/>
        </authorList>
    </citation>
    <scope>NUCLEOTIDE SEQUENCE [LARGE SCALE GENOMIC DNA]</scope>
    <source>
        <strain evidence="3">DSM 44963</strain>
    </source>
</reference>
<dbReference type="Pfam" id="PF08545">
    <property type="entry name" value="ACP_syn_III"/>
    <property type="match status" value="1"/>
</dbReference>
<dbReference type="GO" id="GO:0044550">
    <property type="term" value="P:secondary metabolite biosynthetic process"/>
    <property type="evidence" value="ECO:0007669"/>
    <property type="project" value="TreeGrafter"/>
</dbReference>
<dbReference type="InParanoid" id="D6TVS9"/>
<accession>D6TVS9</accession>
<organism evidence="2 3">
    <name type="scientific">Ktedonobacter racemifer DSM 44963</name>
    <dbReference type="NCBI Taxonomy" id="485913"/>
    <lineage>
        <taxon>Bacteria</taxon>
        <taxon>Bacillati</taxon>
        <taxon>Chloroflexota</taxon>
        <taxon>Ktedonobacteria</taxon>
        <taxon>Ktedonobacterales</taxon>
        <taxon>Ktedonobacteraceae</taxon>
        <taxon>Ktedonobacter</taxon>
    </lineage>
</organism>
<dbReference type="GO" id="GO:0004315">
    <property type="term" value="F:3-oxoacyl-[acyl-carrier-protein] synthase activity"/>
    <property type="evidence" value="ECO:0007669"/>
    <property type="project" value="InterPro"/>
</dbReference>
<dbReference type="eggNOG" id="COG0332">
    <property type="taxonomic scope" value="Bacteria"/>
</dbReference>
<evidence type="ECO:0000313" key="3">
    <source>
        <dbReference type="Proteomes" id="UP000004508"/>
    </source>
</evidence>
<name>D6TVS9_KTERA</name>
<evidence type="ECO:0000313" key="2">
    <source>
        <dbReference type="EMBL" id="EFH84312.1"/>
    </source>
</evidence>
<proteinExistence type="predicted"/>
<dbReference type="STRING" id="485913.Krac_5340"/>
<sequence>MENGIAILHPHPLPRWANAISRNELQMNIIENLKSTLSMRHDFGAKGKPHVRSKKRKKRIGIKGCGYCMPPYIRGNDDPIFQQITTQANAQGITEKDLFVGMKERRYLDKDERIEPLMIEASRLALKQANITPEAIDRLYGYASVPEYYTPNSLYVVHNGLQLPERTLVVPHNNEFSTFLLGVLEAFNAITMGWSDHALVCCGSNWTQYMDYTQGHSLSIGDGAGAAVIGPEADFEIIDYATQTLSDQYGAMTMQARDSPRATYKITEDVGIYSFQVSAMEGIPKMVQQLLSRNKLTGRDIALITHQASRVLMDHWEESLQPREYPDTLELFGNLTLASYPVTLAYHYLTISSKYLVLAALGVGYHQTALLLKRTGS</sequence>